<dbReference type="PANTHER" id="PTHR24349">
    <property type="entry name" value="SERINE/THREONINE-PROTEIN KINASE"/>
    <property type="match status" value="1"/>
</dbReference>
<feature type="compositionally biased region" description="Low complexity" evidence="7">
    <location>
        <begin position="377"/>
        <end position="388"/>
    </location>
</feature>
<dbReference type="SUPFAM" id="SSF56112">
    <property type="entry name" value="Protein kinase-like (PK-like)"/>
    <property type="match status" value="1"/>
</dbReference>
<dbReference type="EMBL" id="MCFL01000019">
    <property type="protein sequence ID" value="ORZ35941.1"/>
    <property type="molecule type" value="Genomic_DNA"/>
</dbReference>
<evidence type="ECO:0000256" key="4">
    <source>
        <dbReference type="ARBA" id="ARBA00022777"/>
    </source>
</evidence>
<dbReference type="FunFam" id="3.30.200.20:FF:000042">
    <property type="entry name" value="Aurora kinase A"/>
    <property type="match status" value="1"/>
</dbReference>
<dbReference type="GO" id="GO:0005524">
    <property type="term" value="F:ATP binding"/>
    <property type="evidence" value="ECO:0007669"/>
    <property type="project" value="UniProtKB-UniRule"/>
</dbReference>
<dbReference type="InterPro" id="IPR011009">
    <property type="entry name" value="Kinase-like_dom_sf"/>
</dbReference>
<evidence type="ECO:0000256" key="5">
    <source>
        <dbReference type="ARBA" id="ARBA00022840"/>
    </source>
</evidence>
<feature type="compositionally biased region" description="Low complexity" evidence="7">
    <location>
        <begin position="442"/>
        <end position="453"/>
    </location>
</feature>
<feature type="region of interest" description="Disordered" evidence="7">
    <location>
        <begin position="377"/>
        <end position="403"/>
    </location>
</feature>
<dbReference type="Gene3D" id="1.10.510.10">
    <property type="entry name" value="Transferase(Phosphotransferase) domain 1"/>
    <property type="match status" value="1"/>
</dbReference>
<feature type="compositionally biased region" description="Polar residues" evidence="7">
    <location>
        <begin position="522"/>
        <end position="538"/>
    </location>
</feature>
<feature type="compositionally biased region" description="Polar residues" evidence="7">
    <location>
        <begin position="457"/>
        <end position="474"/>
    </location>
</feature>
<feature type="region of interest" description="Disordered" evidence="7">
    <location>
        <begin position="419"/>
        <end position="474"/>
    </location>
</feature>
<evidence type="ECO:0000259" key="8">
    <source>
        <dbReference type="PROSITE" id="PS50011"/>
    </source>
</evidence>
<feature type="binding site" evidence="6">
    <location>
        <position position="99"/>
    </location>
    <ligand>
        <name>ATP</name>
        <dbReference type="ChEBI" id="CHEBI:30616"/>
    </ligand>
</feature>
<dbReference type="SMART" id="SM00220">
    <property type="entry name" value="S_TKc"/>
    <property type="match status" value="1"/>
</dbReference>
<feature type="region of interest" description="Disordered" evidence="7">
    <location>
        <begin position="507"/>
        <end position="566"/>
    </location>
</feature>
<dbReference type="PROSITE" id="PS50011">
    <property type="entry name" value="PROTEIN_KINASE_DOM"/>
    <property type="match status" value="1"/>
</dbReference>
<feature type="compositionally biased region" description="Polar residues" evidence="7">
    <location>
        <begin position="23"/>
        <end position="41"/>
    </location>
</feature>
<protein>
    <submittedName>
        <fullName evidence="9">Kinase-like domain-containing protein</fullName>
    </submittedName>
</protein>
<evidence type="ECO:0000256" key="2">
    <source>
        <dbReference type="ARBA" id="ARBA00022679"/>
    </source>
</evidence>
<dbReference type="InterPro" id="IPR050205">
    <property type="entry name" value="CDPK_Ser/Thr_kinases"/>
</dbReference>
<dbReference type="InterPro" id="IPR017441">
    <property type="entry name" value="Protein_kinase_ATP_BS"/>
</dbReference>
<comment type="caution">
    <text evidence="9">The sequence shown here is derived from an EMBL/GenBank/DDBJ whole genome shotgun (WGS) entry which is preliminary data.</text>
</comment>
<evidence type="ECO:0000256" key="3">
    <source>
        <dbReference type="ARBA" id="ARBA00022741"/>
    </source>
</evidence>
<evidence type="ECO:0000256" key="6">
    <source>
        <dbReference type="PROSITE-ProRule" id="PRU10141"/>
    </source>
</evidence>
<dbReference type="Proteomes" id="UP000193411">
    <property type="component" value="Unassembled WGS sequence"/>
</dbReference>
<keyword evidence="1" id="KW-0723">Serine/threonine-protein kinase</keyword>
<dbReference type="CDD" id="cd05117">
    <property type="entry name" value="STKc_CAMK"/>
    <property type="match status" value="1"/>
</dbReference>
<evidence type="ECO:0000313" key="10">
    <source>
        <dbReference type="Proteomes" id="UP000193411"/>
    </source>
</evidence>
<organism evidence="9 10">
    <name type="scientific">Catenaria anguillulae PL171</name>
    <dbReference type="NCBI Taxonomy" id="765915"/>
    <lineage>
        <taxon>Eukaryota</taxon>
        <taxon>Fungi</taxon>
        <taxon>Fungi incertae sedis</taxon>
        <taxon>Blastocladiomycota</taxon>
        <taxon>Blastocladiomycetes</taxon>
        <taxon>Blastocladiales</taxon>
        <taxon>Catenariaceae</taxon>
        <taxon>Catenaria</taxon>
    </lineage>
</organism>
<dbReference type="AlphaFoldDB" id="A0A1Y2HQ64"/>
<proteinExistence type="predicted"/>
<accession>A0A1Y2HQ64</accession>
<dbReference type="InterPro" id="IPR000719">
    <property type="entry name" value="Prot_kinase_dom"/>
</dbReference>
<keyword evidence="10" id="KW-1185">Reference proteome</keyword>
<dbReference type="STRING" id="765915.A0A1Y2HQ64"/>
<keyword evidence="3 6" id="KW-0547">Nucleotide-binding</keyword>
<dbReference type="PROSITE" id="PS00107">
    <property type="entry name" value="PROTEIN_KINASE_ATP"/>
    <property type="match status" value="1"/>
</dbReference>
<reference evidence="9 10" key="1">
    <citation type="submission" date="2016-07" db="EMBL/GenBank/DDBJ databases">
        <title>Pervasive Adenine N6-methylation of Active Genes in Fungi.</title>
        <authorList>
            <consortium name="DOE Joint Genome Institute"/>
            <person name="Mondo S.J."/>
            <person name="Dannebaum R.O."/>
            <person name="Kuo R.C."/>
            <person name="Labutti K."/>
            <person name="Haridas S."/>
            <person name="Kuo A."/>
            <person name="Salamov A."/>
            <person name="Ahrendt S.R."/>
            <person name="Lipzen A."/>
            <person name="Sullivan W."/>
            <person name="Andreopoulos W.B."/>
            <person name="Clum A."/>
            <person name="Lindquist E."/>
            <person name="Daum C."/>
            <person name="Ramamoorthy G.K."/>
            <person name="Gryganskyi A."/>
            <person name="Culley D."/>
            <person name="Magnuson J.K."/>
            <person name="James T.Y."/>
            <person name="O'Malley M.A."/>
            <person name="Stajich J.E."/>
            <person name="Spatafora J.W."/>
            <person name="Visel A."/>
            <person name="Grigoriev I.V."/>
        </authorList>
    </citation>
    <scope>NUCLEOTIDE SEQUENCE [LARGE SCALE GENOMIC DNA]</scope>
    <source>
        <strain evidence="9 10">PL171</strain>
    </source>
</reference>
<gene>
    <name evidence="9" type="ORF">BCR44DRAFT_116162</name>
</gene>
<dbReference type="GO" id="GO:0004674">
    <property type="term" value="F:protein serine/threonine kinase activity"/>
    <property type="evidence" value="ECO:0007669"/>
    <property type="project" value="UniProtKB-KW"/>
</dbReference>
<dbReference type="PROSITE" id="PS00108">
    <property type="entry name" value="PROTEIN_KINASE_ST"/>
    <property type="match status" value="1"/>
</dbReference>
<evidence type="ECO:0000313" key="9">
    <source>
        <dbReference type="EMBL" id="ORZ35941.1"/>
    </source>
</evidence>
<feature type="domain" description="Protein kinase" evidence="8">
    <location>
        <begin position="70"/>
        <end position="326"/>
    </location>
</feature>
<keyword evidence="4 9" id="KW-0418">Kinase</keyword>
<dbReference type="FunFam" id="1.10.510.10:FF:000571">
    <property type="entry name" value="Maternal embryonic leucine zipper kinase"/>
    <property type="match status" value="1"/>
</dbReference>
<feature type="region of interest" description="Disordered" evidence="7">
    <location>
        <begin position="1"/>
        <end position="48"/>
    </location>
</feature>
<dbReference type="OrthoDB" id="407410at2759"/>
<keyword evidence="2" id="KW-0808">Transferase</keyword>
<feature type="compositionally biased region" description="Low complexity" evidence="7">
    <location>
        <begin position="10"/>
        <end position="19"/>
    </location>
</feature>
<dbReference type="InterPro" id="IPR008271">
    <property type="entry name" value="Ser/Thr_kinase_AS"/>
</dbReference>
<sequence>MPTLPRRTESSSSGLSPLPNLAGFTSASPHQQALSPTSSVHGSHADLYSPNHLPIQHIRAEDKAGLHSRYDMGSKLGKGAFGTVRLVTDKATREVFACKSIHKRSKNGASIDQIGREVEIMKKIRHRHVVQLREVYETPQKVYIVMEYCNGGELVKKVQKNGSIDETDLKLVIKRLASVIGYLHDLGIVHRDIKPENILLSTQDPADPYNIKVSDFGLAAFSGGGKLMENVCGTPLYMAPEVLAGLGYSQQCDIWSIGVMMALLLCNYTRAAEHGLRDMIQRGQVDMSHELWADCPPSAKNLIEKMLQVDPAQRIAAKEILLHPWITGDKLESQTVLEMMRSYRAEQRWKKTIYVVIAAQRFLAGIDQHLILAPVPVSPSRSASVEPSDLASQRRGDSPLGSSTLHSIIATSAYPPTYNSGTNHIPATSHALGPRLRHRNESSSSPSLPISPHDSTDNMPSTLNHTQPNPGNTTILATGGGGSGHAGQTLLANQMSALQMIPGAVRRSSLQGTKRRPLAPIPTSTSALHAGQSPPQSTSAVNSAGGVAGGGIGVGKASSRHRFQSN</sequence>
<evidence type="ECO:0000256" key="7">
    <source>
        <dbReference type="SAM" id="MobiDB-lite"/>
    </source>
</evidence>
<name>A0A1Y2HQ64_9FUNG</name>
<evidence type="ECO:0000256" key="1">
    <source>
        <dbReference type="ARBA" id="ARBA00022527"/>
    </source>
</evidence>
<dbReference type="Pfam" id="PF00069">
    <property type="entry name" value="Pkinase"/>
    <property type="match status" value="1"/>
</dbReference>
<keyword evidence="5 6" id="KW-0067">ATP-binding</keyword>